<dbReference type="RefSeq" id="WP_394308755.1">
    <property type="nucleotide sequence ID" value="NZ_JBHGPK010000001.1"/>
</dbReference>
<protein>
    <submittedName>
        <fullName evidence="2">Uncharacterized protein</fullName>
    </submittedName>
</protein>
<organism evidence="2 3">
    <name type="scientific">Labrys neptuniae</name>
    <dbReference type="NCBI Taxonomy" id="376174"/>
    <lineage>
        <taxon>Bacteria</taxon>
        <taxon>Pseudomonadati</taxon>
        <taxon>Pseudomonadota</taxon>
        <taxon>Alphaproteobacteria</taxon>
        <taxon>Hyphomicrobiales</taxon>
        <taxon>Xanthobacteraceae</taxon>
        <taxon>Labrys</taxon>
    </lineage>
</organism>
<keyword evidence="1" id="KW-0812">Transmembrane</keyword>
<name>A0ABV6Z9G7_9HYPH</name>
<evidence type="ECO:0000313" key="3">
    <source>
        <dbReference type="Proteomes" id="UP001595190"/>
    </source>
</evidence>
<evidence type="ECO:0000256" key="1">
    <source>
        <dbReference type="SAM" id="Phobius"/>
    </source>
</evidence>
<feature type="transmembrane region" description="Helical" evidence="1">
    <location>
        <begin position="7"/>
        <end position="26"/>
    </location>
</feature>
<dbReference type="Proteomes" id="UP001595190">
    <property type="component" value="Unassembled WGS sequence"/>
</dbReference>
<gene>
    <name evidence="2" type="ORF">ACETRX_04140</name>
</gene>
<feature type="transmembrane region" description="Helical" evidence="1">
    <location>
        <begin position="59"/>
        <end position="77"/>
    </location>
</feature>
<reference evidence="2 3" key="1">
    <citation type="submission" date="2024-09" db="EMBL/GenBank/DDBJ databases">
        <title>Description of Labrys sedimenti sp. nov., isolated from a diclofenac-degrading enrichment culture, and genome-based reclassification of Labrys portucalensis as a later heterotypic synonym of Labrys neptuniae.</title>
        <authorList>
            <person name="Tancsics A."/>
            <person name="Csepanyi A."/>
        </authorList>
    </citation>
    <scope>NUCLEOTIDE SEQUENCE [LARGE SCALE GENOMIC DNA]</scope>
    <source>
        <strain evidence="2 3">LMG 23412</strain>
    </source>
</reference>
<dbReference type="EMBL" id="JBHGPK010000001">
    <property type="protein sequence ID" value="MFC2248795.1"/>
    <property type="molecule type" value="Genomic_DNA"/>
</dbReference>
<comment type="caution">
    <text evidence="2">The sequence shown here is derived from an EMBL/GenBank/DDBJ whole genome shotgun (WGS) entry which is preliminary data.</text>
</comment>
<keyword evidence="1" id="KW-1133">Transmembrane helix</keyword>
<keyword evidence="1" id="KW-0472">Membrane</keyword>
<proteinExistence type="predicted"/>
<evidence type="ECO:0000313" key="2">
    <source>
        <dbReference type="EMBL" id="MFC2248795.1"/>
    </source>
</evidence>
<accession>A0ABV6Z9G7</accession>
<sequence length="231" mass="26639">MEKKSEWPLHLAAGLFVTVLVVIVFWQPMSRGVCPVKGFLTSSESQNCLDFLLNRYQTFIAGILGIGAAIGAAVVAWRGVQRQIAHSEIVLLRSDEQTLKALATVVREARAEAENRLRTIEERLPTQTQVHSDTHAINRSAPRNVMRIFESFAETSPAQTKVVIFKSTKQLRDIREYSRRIKNEMEIGNYDRKRIEALISRIRRSFDRIKTFIEVRIEEQREEMRAQTELR</sequence>